<dbReference type="Proteomes" id="UP001054252">
    <property type="component" value="Unassembled WGS sequence"/>
</dbReference>
<evidence type="ECO:0000313" key="2">
    <source>
        <dbReference type="Proteomes" id="UP001054252"/>
    </source>
</evidence>
<organism evidence="1 2">
    <name type="scientific">Rubroshorea leprosula</name>
    <dbReference type="NCBI Taxonomy" id="152421"/>
    <lineage>
        <taxon>Eukaryota</taxon>
        <taxon>Viridiplantae</taxon>
        <taxon>Streptophyta</taxon>
        <taxon>Embryophyta</taxon>
        <taxon>Tracheophyta</taxon>
        <taxon>Spermatophyta</taxon>
        <taxon>Magnoliopsida</taxon>
        <taxon>eudicotyledons</taxon>
        <taxon>Gunneridae</taxon>
        <taxon>Pentapetalae</taxon>
        <taxon>rosids</taxon>
        <taxon>malvids</taxon>
        <taxon>Malvales</taxon>
        <taxon>Dipterocarpaceae</taxon>
        <taxon>Rubroshorea</taxon>
    </lineage>
</organism>
<dbReference type="AlphaFoldDB" id="A0AAV5MBH3"/>
<name>A0AAV5MBH3_9ROSI</name>
<protein>
    <submittedName>
        <fullName evidence="1">Uncharacterized protein</fullName>
    </submittedName>
</protein>
<evidence type="ECO:0000313" key="1">
    <source>
        <dbReference type="EMBL" id="GKV47230.1"/>
    </source>
</evidence>
<proteinExistence type="predicted"/>
<keyword evidence="2" id="KW-1185">Reference proteome</keyword>
<sequence length="98" mass="10589">MEAEYRALAATSFEVIWIWNLLDELGIFCLGSPTLYCDNLVGGKKGSSGGTHLFQRITLPMALPNISLALISCSFDLRLASPMAPPSCGGMLRILIND</sequence>
<comment type="caution">
    <text evidence="1">The sequence shown here is derived from an EMBL/GenBank/DDBJ whole genome shotgun (WGS) entry which is preliminary data.</text>
</comment>
<gene>
    <name evidence="1" type="ORF">SLEP1_g54148</name>
</gene>
<reference evidence="1 2" key="1">
    <citation type="journal article" date="2021" name="Commun. Biol.">
        <title>The genome of Shorea leprosula (Dipterocarpaceae) highlights the ecological relevance of drought in aseasonal tropical rainforests.</title>
        <authorList>
            <person name="Ng K.K.S."/>
            <person name="Kobayashi M.J."/>
            <person name="Fawcett J.A."/>
            <person name="Hatakeyama M."/>
            <person name="Paape T."/>
            <person name="Ng C.H."/>
            <person name="Ang C.C."/>
            <person name="Tnah L.H."/>
            <person name="Lee C.T."/>
            <person name="Nishiyama T."/>
            <person name="Sese J."/>
            <person name="O'Brien M.J."/>
            <person name="Copetti D."/>
            <person name="Mohd Noor M.I."/>
            <person name="Ong R.C."/>
            <person name="Putra M."/>
            <person name="Sireger I.Z."/>
            <person name="Indrioko S."/>
            <person name="Kosugi Y."/>
            <person name="Izuno A."/>
            <person name="Isagi Y."/>
            <person name="Lee S.L."/>
            <person name="Shimizu K.K."/>
        </authorList>
    </citation>
    <scope>NUCLEOTIDE SEQUENCE [LARGE SCALE GENOMIC DNA]</scope>
    <source>
        <strain evidence="1">214</strain>
    </source>
</reference>
<accession>A0AAV5MBH3</accession>
<dbReference type="EMBL" id="BPVZ01000223">
    <property type="protein sequence ID" value="GKV47230.1"/>
    <property type="molecule type" value="Genomic_DNA"/>
</dbReference>